<evidence type="ECO:0000256" key="6">
    <source>
        <dbReference type="SAM" id="Phobius"/>
    </source>
</evidence>
<accession>A0A290Q4P3</accession>
<organism evidence="9 10">
    <name type="scientific">Nibricoccus aquaticus</name>
    <dbReference type="NCBI Taxonomy" id="2576891"/>
    <lineage>
        <taxon>Bacteria</taxon>
        <taxon>Pseudomonadati</taxon>
        <taxon>Verrucomicrobiota</taxon>
        <taxon>Opitutia</taxon>
        <taxon>Opitutales</taxon>
        <taxon>Opitutaceae</taxon>
        <taxon>Nibricoccus</taxon>
    </lineage>
</organism>
<dbReference type="KEGG" id="vbh:CMV30_04415"/>
<dbReference type="Pfam" id="PF06271">
    <property type="entry name" value="RDD"/>
    <property type="match status" value="1"/>
</dbReference>
<evidence type="ECO:0000256" key="2">
    <source>
        <dbReference type="ARBA" id="ARBA00022475"/>
    </source>
</evidence>
<dbReference type="InterPro" id="IPR010432">
    <property type="entry name" value="RDD"/>
</dbReference>
<dbReference type="OrthoDB" id="200422at2"/>
<keyword evidence="2" id="KW-1003">Cell membrane</keyword>
<evidence type="ECO:0000313" key="10">
    <source>
        <dbReference type="Proteomes" id="UP000217265"/>
    </source>
</evidence>
<dbReference type="Proteomes" id="UP000217265">
    <property type="component" value="Chromosome"/>
</dbReference>
<feature type="transmembrane region" description="Helical" evidence="6">
    <location>
        <begin position="236"/>
        <end position="255"/>
    </location>
</feature>
<evidence type="ECO:0000313" key="9">
    <source>
        <dbReference type="EMBL" id="ATC63257.1"/>
    </source>
</evidence>
<keyword evidence="5 6" id="KW-0472">Membrane</keyword>
<sequence>MNWYYAINGQRQGPIAQIEFEKLVSTGVINEQTLVWKEGMGDWKPYSQVKAVLVPAGGVSGSVPGTGASNDDTAVCVVSGKSFPKREMIQYEGRWVSAQHRDEFFQRIQQGMAPAGDGPVPGPYGYGGFWRRFWAKFLDGIITGVVSIPAQMLLSALILGTPNYFTYQLDMQASGGLARYFLFQGVSMVVGFGIAIAYCVYFIRRYQATPGKIALGLKLVRSDGADLTTGRIIGRYFAEMISSMTLLIGYIMAGFDREKKSLHDIICDTRVIKTRQ</sequence>
<comment type="subcellular location">
    <subcellularLocation>
        <location evidence="1">Cell membrane</location>
        <topology evidence="1">Multi-pass membrane protein</topology>
    </subcellularLocation>
</comment>
<evidence type="ECO:0008006" key="11">
    <source>
        <dbReference type="Google" id="ProtNLM"/>
    </source>
</evidence>
<feature type="transmembrane region" description="Helical" evidence="6">
    <location>
        <begin position="180"/>
        <end position="203"/>
    </location>
</feature>
<dbReference type="EMBL" id="CP023344">
    <property type="protein sequence ID" value="ATC63257.1"/>
    <property type="molecule type" value="Genomic_DNA"/>
</dbReference>
<keyword evidence="4 6" id="KW-1133">Transmembrane helix</keyword>
<keyword evidence="10" id="KW-1185">Reference proteome</keyword>
<gene>
    <name evidence="9" type="ORF">CMV30_04415</name>
</gene>
<evidence type="ECO:0000256" key="1">
    <source>
        <dbReference type="ARBA" id="ARBA00004651"/>
    </source>
</evidence>
<dbReference type="Pfam" id="PF14237">
    <property type="entry name" value="GYF_2"/>
    <property type="match status" value="1"/>
</dbReference>
<evidence type="ECO:0000256" key="4">
    <source>
        <dbReference type="ARBA" id="ARBA00022989"/>
    </source>
</evidence>
<feature type="transmembrane region" description="Helical" evidence="6">
    <location>
        <begin position="137"/>
        <end position="160"/>
    </location>
</feature>
<dbReference type="PANTHER" id="PTHR36115">
    <property type="entry name" value="PROLINE-RICH ANTIGEN HOMOLOG-RELATED"/>
    <property type="match status" value="1"/>
</dbReference>
<dbReference type="InterPro" id="IPR025640">
    <property type="entry name" value="GYF_2"/>
</dbReference>
<feature type="domain" description="GYF" evidence="8">
    <location>
        <begin position="3"/>
        <end position="50"/>
    </location>
</feature>
<name>A0A290Q4P3_9BACT</name>
<evidence type="ECO:0000256" key="3">
    <source>
        <dbReference type="ARBA" id="ARBA00022692"/>
    </source>
</evidence>
<dbReference type="InterPro" id="IPR051791">
    <property type="entry name" value="Pra-immunoreactive"/>
</dbReference>
<dbReference type="AlphaFoldDB" id="A0A290Q4P3"/>
<dbReference type="GO" id="GO:0005886">
    <property type="term" value="C:plasma membrane"/>
    <property type="evidence" value="ECO:0007669"/>
    <property type="project" value="UniProtKB-SubCell"/>
</dbReference>
<keyword evidence="3 6" id="KW-0812">Transmembrane</keyword>
<feature type="domain" description="RDD" evidence="7">
    <location>
        <begin position="126"/>
        <end position="267"/>
    </location>
</feature>
<evidence type="ECO:0000259" key="8">
    <source>
        <dbReference type="Pfam" id="PF14237"/>
    </source>
</evidence>
<reference evidence="9 10" key="1">
    <citation type="submission" date="2017-09" db="EMBL/GenBank/DDBJ databases">
        <title>Complete genome sequence of Verrucomicrobial strain HZ-65, isolated from freshwater.</title>
        <authorList>
            <person name="Choi A."/>
        </authorList>
    </citation>
    <scope>NUCLEOTIDE SEQUENCE [LARGE SCALE GENOMIC DNA]</scope>
    <source>
        <strain evidence="9 10">HZ-65</strain>
    </source>
</reference>
<evidence type="ECO:0000259" key="7">
    <source>
        <dbReference type="Pfam" id="PF06271"/>
    </source>
</evidence>
<evidence type="ECO:0000256" key="5">
    <source>
        <dbReference type="ARBA" id="ARBA00023136"/>
    </source>
</evidence>
<dbReference type="RefSeq" id="WP_096054889.1">
    <property type="nucleotide sequence ID" value="NZ_CP023344.1"/>
</dbReference>
<protein>
    <recommendedName>
        <fullName evidence="11">RDD family protein</fullName>
    </recommendedName>
</protein>
<proteinExistence type="predicted"/>